<comment type="similarity">
    <text evidence="5">Belongs to the SAT4 family.</text>
</comment>
<dbReference type="OrthoDB" id="10017208at2759"/>
<organism evidence="9 10">
    <name type="scientific">Aplosporella prunicola CBS 121167</name>
    <dbReference type="NCBI Taxonomy" id="1176127"/>
    <lineage>
        <taxon>Eukaryota</taxon>
        <taxon>Fungi</taxon>
        <taxon>Dikarya</taxon>
        <taxon>Ascomycota</taxon>
        <taxon>Pezizomycotina</taxon>
        <taxon>Dothideomycetes</taxon>
        <taxon>Dothideomycetes incertae sedis</taxon>
        <taxon>Botryosphaeriales</taxon>
        <taxon>Aplosporellaceae</taxon>
        <taxon>Aplosporella</taxon>
    </lineage>
</organism>
<name>A0A6A6BIT5_9PEZI</name>
<keyword evidence="2 7" id="KW-0812">Transmembrane</keyword>
<keyword evidence="3 7" id="KW-1133">Transmembrane helix</keyword>
<accession>A0A6A6BIT5</accession>
<dbReference type="Proteomes" id="UP000799438">
    <property type="component" value="Unassembled WGS sequence"/>
</dbReference>
<proteinExistence type="inferred from homology"/>
<sequence>MSTPANLYEGENLQPWSIGTVAAVTVLAFVSCVLRMLARWERKTPFGIDDWLIMLSMGLYLVVVGFIYGMVNYGMGLHANTLPMTDVVMIAKYLMVAEVLYVVNLAITKLALLCMYHRLFPIRAYRIWAYCIGAFVIAWVITIVFVFIFLCVPVKKMWYPQVPGHCVNQVATWVANAVSTIATDVAILVLPMPHVWKLQVGLVQRVSLLVIFSLGFFVVFASAYRTSVLFEYTAADSSYTLARTVGWTAIEISAGIISANLPTLRPLLRLVWGTIASTSGFSRGGSTGAGTKLGGSSNLTNSAFHRLDDNNGLRPQNDGKVSSHIRTAEKDNDSIMGDEIPLHNIKVTRDTKWSSSDMA</sequence>
<evidence type="ECO:0000256" key="6">
    <source>
        <dbReference type="SAM" id="MobiDB-lite"/>
    </source>
</evidence>
<evidence type="ECO:0000313" key="9">
    <source>
        <dbReference type="EMBL" id="KAF2143548.1"/>
    </source>
</evidence>
<comment type="subcellular location">
    <subcellularLocation>
        <location evidence="1">Membrane</location>
        <topology evidence="1">Multi-pass membrane protein</topology>
    </subcellularLocation>
</comment>
<evidence type="ECO:0000256" key="4">
    <source>
        <dbReference type="ARBA" id="ARBA00023136"/>
    </source>
</evidence>
<keyword evidence="4 7" id="KW-0472">Membrane</keyword>
<feature type="transmembrane region" description="Helical" evidence="7">
    <location>
        <begin position="244"/>
        <end position="261"/>
    </location>
</feature>
<evidence type="ECO:0000256" key="2">
    <source>
        <dbReference type="ARBA" id="ARBA00022692"/>
    </source>
</evidence>
<dbReference type="InterPro" id="IPR049326">
    <property type="entry name" value="Rhodopsin_dom_fungi"/>
</dbReference>
<dbReference type="EMBL" id="ML995481">
    <property type="protein sequence ID" value="KAF2143548.1"/>
    <property type="molecule type" value="Genomic_DNA"/>
</dbReference>
<feature type="transmembrane region" description="Helical" evidence="7">
    <location>
        <begin position="127"/>
        <end position="150"/>
    </location>
</feature>
<dbReference type="PANTHER" id="PTHR33048">
    <property type="entry name" value="PTH11-LIKE INTEGRAL MEMBRANE PROTEIN (AFU_ORTHOLOGUE AFUA_5G11245)"/>
    <property type="match status" value="1"/>
</dbReference>
<feature type="transmembrane region" description="Helical" evidence="7">
    <location>
        <begin position="202"/>
        <end position="224"/>
    </location>
</feature>
<dbReference type="RefSeq" id="XP_033399260.1">
    <property type="nucleotide sequence ID" value="XM_033538854.1"/>
</dbReference>
<evidence type="ECO:0000313" key="10">
    <source>
        <dbReference type="Proteomes" id="UP000799438"/>
    </source>
</evidence>
<feature type="region of interest" description="Disordered" evidence="6">
    <location>
        <begin position="306"/>
        <end position="330"/>
    </location>
</feature>
<dbReference type="PANTHER" id="PTHR33048:SF151">
    <property type="entry name" value="INTEGRAL MEMBRANE PROTEIN"/>
    <property type="match status" value="1"/>
</dbReference>
<evidence type="ECO:0000256" key="1">
    <source>
        <dbReference type="ARBA" id="ARBA00004141"/>
    </source>
</evidence>
<feature type="transmembrane region" description="Helical" evidence="7">
    <location>
        <begin position="170"/>
        <end position="190"/>
    </location>
</feature>
<dbReference type="Pfam" id="PF20684">
    <property type="entry name" value="Fung_rhodopsin"/>
    <property type="match status" value="1"/>
</dbReference>
<feature type="transmembrane region" description="Helical" evidence="7">
    <location>
        <begin position="16"/>
        <end position="38"/>
    </location>
</feature>
<dbReference type="AlphaFoldDB" id="A0A6A6BIT5"/>
<dbReference type="InterPro" id="IPR052337">
    <property type="entry name" value="SAT4-like"/>
</dbReference>
<evidence type="ECO:0000256" key="7">
    <source>
        <dbReference type="SAM" id="Phobius"/>
    </source>
</evidence>
<evidence type="ECO:0000259" key="8">
    <source>
        <dbReference type="Pfam" id="PF20684"/>
    </source>
</evidence>
<feature type="domain" description="Rhodopsin" evidence="8">
    <location>
        <begin position="34"/>
        <end position="269"/>
    </location>
</feature>
<gene>
    <name evidence="9" type="ORF">K452DRAFT_267694</name>
</gene>
<feature type="transmembrane region" description="Helical" evidence="7">
    <location>
        <begin position="50"/>
        <end position="70"/>
    </location>
</feature>
<evidence type="ECO:0000256" key="3">
    <source>
        <dbReference type="ARBA" id="ARBA00022989"/>
    </source>
</evidence>
<protein>
    <recommendedName>
        <fullName evidence="8">Rhodopsin domain-containing protein</fullName>
    </recommendedName>
</protein>
<dbReference type="GO" id="GO:0016020">
    <property type="term" value="C:membrane"/>
    <property type="evidence" value="ECO:0007669"/>
    <property type="project" value="UniProtKB-SubCell"/>
</dbReference>
<reference evidence="9" key="1">
    <citation type="journal article" date="2020" name="Stud. Mycol.">
        <title>101 Dothideomycetes genomes: a test case for predicting lifestyles and emergence of pathogens.</title>
        <authorList>
            <person name="Haridas S."/>
            <person name="Albert R."/>
            <person name="Binder M."/>
            <person name="Bloem J."/>
            <person name="Labutti K."/>
            <person name="Salamov A."/>
            <person name="Andreopoulos B."/>
            <person name="Baker S."/>
            <person name="Barry K."/>
            <person name="Bills G."/>
            <person name="Bluhm B."/>
            <person name="Cannon C."/>
            <person name="Castanera R."/>
            <person name="Culley D."/>
            <person name="Daum C."/>
            <person name="Ezra D."/>
            <person name="Gonzalez J."/>
            <person name="Henrissat B."/>
            <person name="Kuo A."/>
            <person name="Liang C."/>
            <person name="Lipzen A."/>
            <person name="Lutzoni F."/>
            <person name="Magnuson J."/>
            <person name="Mondo S."/>
            <person name="Nolan M."/>
            <person name="Ohm R."/>
            <person name="Pangilinan J."/>
            <person name="Park H.-J."/>
            <person name="Ramirez L."/>
            <person name="Alfaro M."/>
            <person name="Sun H."/>
            <person name="Tritt A."/>
            <person name="Yoshinaga Y."/>
            <person name="Zwiers L.-H."/>
            <person name="Turgeon B."/>
            <person name="Goodwin S."/>
            <person name="Spatafora J."/>
            <person name="Crous P."/>
            <person name="Grigoriev I."/>
        </authorList>
    </citation>
    <scope>NUCLEOTIDE SEQUENCE</scope>
    <source>
        <strain evidence="9">CBS 121167</strain>
    </source>
</reference>
<feature type="transmembrane region" description="Helical" evidence="7">
    <location>
        <begin position="90"/>
        <end position="115"/>
    </location>
</feature>
<dbReference type="GeneID" id="54296350"/>
<evidence type="ECO:0000256" key="5">
    <source>
        <dbReference type="ARBA" id="ARBA00038359"/>
    </source>
</evidence>
<keyword evidence="10" id="KW-1185">Reference proteome</keyword>